<dbReference type="InterPro" id="IPR036691">
    <property type="entry name" value="Endo/exonu/phosph_ase_sf"/>
</dbReference>
<dbReference type="SUPFAM" id="SSF56219">
    <property type="entry name" value="DNase I-like"/>
    <property type="match status" value="1"/>
</dbReference>
<proteinExistence type="predicted"/>
<dbReference type="PANTHER" id="PTHR33710">
    <property type="entry name" value="BNAC02G09200D PROTEIN"/>
    <property type="match status" value="1"/>
</dbReference>
<comment type="caution">
    <text evidence="1">The sequence shown here is derived from an EMBL/GenBank/DDBJ whole genome shotgun (WGS) entry which is preliminary data.</text>
</comment>
<reference evidence="1 2" key="1">
    <citation type="submission" date="2020-09" db="EMBL/GenBank/DDBJ databases">
        <title>De no assembly of potato wild relative species, Solanum commersonii.</title>
        <authorList>
            <person name="Cho K."/>
        </authorList>
    </citation>
    <scope>NUCLEOTIDE SEQUENCE [LARGE SCALE GENOMIC DNA]</scope>
    <source>
        <strain evidence="1">LZ3.2</strain>
        <tissue evidence="1">Leaf</tissue>
    </source>
</reference>
<dbReference type="Proteomes" id="UP000824120">
    <property type="component" value="Chromosome 10"/>
</dbReference>
<evidence type="ECO:0000313" key="2">
    <source>
        <dbReference type="Proteomes" id="UP000824120"/>
    </source>
</evidence>
<evidence type="ECO:0000313" key="1">
    <source>
        <dbReference type="EMBL" id="KAG5580813.1"/>
    </source>
</evidence>
<dbReference type="EMBL" id="JACXVP010000010">
    <property type="protein sequence ID" value="KAG5580813.1"/>
    <property type="molecule type" value="Genomic_DNA"/>
</dbReference>
<dbReference type="OrthoDB" id="912368at2759"/>
<name>A0A9J5WZZ9_SOLCO</name>
<dbReference type="AlphaFoldDB" id="A0A9J5WZZ9"/>
<organism evidence="1 2">
    <name type="scientific">Solanum commersonii</name>
    <name type="common">Commerson's wild potato</name>
    <name type="synonym">Commerson's nightshade</name>
    <dbReference type="NCBI Taxonomy" id="4109"/>
    <lineage>
        <taxon>Eukaryota</taxon>
        <taxon>Viridiplantae</taxon>
        <taxon>Streptophyta</taxon>
        <taxon>Embryophyta</taxon>
        <taxon>Tracheophyta</taxon>
        <taxon>Spermatophyta</taxon>
        <taxon>Magnoliopsida</taxon>
        <taxon>eudicotyledons</taxon>
        <taxon>Gunneridae</taxon>
        <taxon>Pentapetalae</taxon>
        <taxon>asterids</taxon>
        <taxon>lamiids</taxon>
        <taxon>Solanales</taxon>
        <taxon>Solanaceae</taxon>
        <taxon>Solanoideae</taxon>
        <taxon>Solaneae</taxon>
        <taxon>Solanum</taxon>
    </lineage>
</organism>
<accession>A0A9J5WZZ9</accession>
<keyword evidence="2" id="KW-1185">Reference proteome</keyword>
<gene>
    <name evidence="1" type="ORF">H5410_051440</name>
</gene>
<protein>
    <submittedName>
        <fullName evidence="1">Uncharacterized protein</fullName>
    </submittedName>
</protein>
<dbReference type="PANTHER" id="PTHR33710:SF23">
    <property type="entry name" value="NON-LTR RETROELEMENT REVERSE TRANSCRIPTASE"/>
    <property type="match status" value="1"/>
</dbReference>
<sequence length="327" mass="37487">MRTQNAFHRVQMLHRHHKLLLIALLESFQDVGVVSDSKKQLSLQLTLADGRQFLVIVIYAKCSAAERLMLWDDLYALEEEKIGGLPVYPQEYEDFSFCINSCELGGWNGRIDSECIFKRLDRVVVNQSLQELMGRVDLQHLARTRSDHAPLLMTCKRDCSSKAQAELKNYLHFEEEFWRQKASMQWFSEGDKNSKFFHSIVKGRRKKMHLKRILKVDGGWAEGDEKIGLFLLHHVSPQISEEENMAIKAIPNEDEIKKVVSELNSDSASGSDGFTSHFYQKWWDIVGGDIVGVIHVLFRGSTLPKSITHTNLVLLPKKDIIQSCSDL</sequence>